<comment type="caution">
    <text evidence="2">The sequence shown here is derived from an EMBL/GenBank/DDBJ whole genome shotgun (WGS) entry which is preliminary data.</text>
</comment>
<dbReference type="PANTHER" id="PTHR33621:SF2">
    <property type="entry name" value="RIBOSOMAL L1 DOMAIN-CONTAINING PROTEIN"/>
    <property type="match status" value="1"/>
</dbReference>
<dbReference type="PANTHER" id="PTHR33621">
    <property type="entry name" value="ASPARTIC/GLUTAMIC ACID-RICH PROTEIN"/>
    <property type="match status" value="1"/>
</dbReference>
<evidence type="ECO:0000313" key="3">
    <source>
        <dbReference type="Proteomes" id="UP001370490"/>
    </source>
</evidence>
<dbReference type="AlphaFoldDB" id="A0AAN8VVJ3"/>
<feature type="region of interest" description="Disordered" evidence="1">
    <location>
        <begin position="46"/>
        <end position="157"/>
    </location>
</feature>
<dbReference type="EMBL" id="JBAMMX010000007">
    <property type="protein sequence ID" value="KAK6936562.1"/>
    <property type="molecule type" value="Genomic_DNA"/>
</dbReference>
<name>A0AAN8VVJ3_9MAGN</name>
<feature type="compositionally biased region" description="Basic and acidic residues" evidence="1">
    <location>
        <begin position="146"/>
        <end position="157"/>
    </location>
</feature>
<dbReference type="Proteomes" id="UP001370490">
    <property type="component" value="Unassembled WGS sequence"/>
</dbReference>
<evidence type="ECO:0000313" key="2">
    <source>
        <dbReference type="EMBL" id="KAK6936562.1"/>
    </source>
</evidence>
<protein>
    <submittedName>
        <fullName evidence="2">Uncharacterized protein</fullName>
    </submittedName>
</protein>
<accession>A0AAN8VVJ3</accession>
<keyword evidence="3" id="KW-1185">Reference proteome</keyword>
<feature type="compositionally biased region" description="Basic and acidic residues" evidence="1">
    <location>
        <begin position="279"/>
        <end position="298"/>
    </location>
</feature>
<feature type="compositionally biased region" description="Basic and acidic residues" evidence="1">
    <location>
        <begin position="110"/>
        <end position="133"/>
    </location>
</feature>
<reference evidence="2 3" key="1">
    <citation type="submission" date="2023-12" db="EMBL/GenBank/DDBJ databases">
        <title>A high-quality genome assembly for Dillenia turbinata (Dilleniales).</title>
        <authorList>
            <person name="Chanderbali A."/>
        </authorList>
    </citation>
    <scope>NUCLEOTIDE SEQUENCE [LARGE SCALE GENOMIC DNA]</scope>
    <source>
        <strain evidence="2">LSX21</strain>
        <tissue evidence="2">Leaf</tissue>
    </source>
</reference>
<feature type="region of interest" description="Disordered" evidence="1">
    <location>
        <begin position="258"/>
        <end position="329"/>
    </location>
</feature>
<organism evidence="2 3">
    <name type="scientific">Dillenia turbinata</name>
    <dbReference type="NCBI Taxonomy" id="194707"/>
    <lineage>
        <taxon>Eukaryota</taxon>
        <taxon>Viridiplantae</taxon>
        <taxon>Streptophyta</taxon>
        <taxon>Embryophyta</taxon>
        <taxon>Tracheophyta</taxon>
        <taxon>Spermatophyta</taxon>
        <taxon>Magnoliopsida</taxon>
        <taxon>eudicotyledons</taxon>
        <taxon>Gunneridae</taxon>
        <taxon>Pentapetalae</taxon>
        <taxon>Dilleniales</taxon>
        <taxon>Dilleniaceae</taxon>
        <taxon>Dillenia</taxon>
    </lineage>
</organism>
<evidence type="ECO:0000256" key="1">
    <source>
        <dbReference type="SAM" id="MobiDB-lite"/>
    </source>
</evidence>
<feature type="compositionally biased region" description="Acidic residues" evidence="1">
    <location>
        <begin position="267"/>
        <end position="276"/>
    </location>
</feature>
<gene>
    <name evidence="2" type="ORF">RJ641_033592</name>
</gene>
<proteinExistence type="predicted"/>
<feature type="non-terminal residue" evidence="2">
    <location>
        <position position="704"/>
    </location>
</feature>
<sequence>MDFHKLTRRDLQALCKKNKIPANITNIAMADALASLPHVEGLEELLNPDSSANPEIGSPNVATNVRRSSRRKPITNEPESAQTVTRTTRRSTRRGVTDEVPETPSAQTNIKRETMASTRKKLDTQLREERENDQSAVQRSTRRSVRLSEKKNVEQRKTQGLKMNPIKIEELCEDLSKDLKINELAEGIDVEIIPDEVYAKSDVEIISDEVSAKSEVVHFVLSNIAKNEMELEENVVQKIDNENGFGIDSDVVAVPDETPHETNSMECTEEVIDESDNLPSDKSKLNTDSSPEKMETPHETNSMQCTEEGIDESDNLPSDKSKLNTDSSSEKMVNLSVDVVPLTTANPTEVLELVDVQDISADGIINSVEANNDGVLKFSEESVANSIEVEVKSLDMEFQDNKEVTITIPVDVQDISAKEIINSREANDDGVEFSEESVADSIEVEVKCLETEFQNMEATIRVPGEEDHHGADGINSRDFEIVKEFVIGGCCDKNASEVQENINVHVDEANAEGHQTLISDEVVCEEKSDVILENAVNDSANVHAIVADLVLAEEMNSETPIEDPIDSADVVKDQPPNPEESATITQVSEVVEENSTVKSQNQLVKCSITMKLSDDVPGNMGDHISHVLMPKQLSSKKPTAVQTVQQVSDNKENVDNRGTVMVKSNKENPENLQKASLRQLRKMFKQKLQIADSTNMKEDENNVK</sequence>